<keyword evidence="2" id="KW-1133">Transmembrane helix</keyword>
<dbReference type="Proteomes" id="UP000238322">
    <property type="component" value="Unassembled WGS sequence"/>
</dbReference>
<protein>
    <submittedName>
        <fullName evidence="4">Phage tail tape measure protein</fullName>
    </submittedName>
</protein>
<evidence type="ECO:0000313" key="5">
    <source>
        <dbReference type="Proteomes" id="UP000238322"/>
    </source>
</evidence>
<evidence type="ECO:0000256" key="2">
    <source>
        <dbReference type="SAM" id="Phobius"/>
    </source>
</evidence>
<keyword evidence="1" id="KW-1188">Viral release from host cell</keyword>
<sequence>MSTGGVRAGGAFIELFVKDGLDKGLRSARAKLTSFASSMNGMGRNLFSFAAVGAAPLALAIGTFSDFADKMSAVRAVSGATEAQFAQLEKTARALGGSTSFSASQVAEGMKYLGQAGYSTEQIISGIPAVLNLARAGAIDLGVASDIASDVGSAFGMTADELGRVADVIAATASSANTSVGMMGETFKYAAPLAKAAGQSIEDTATAIGWMGNSGIKASMAGTDLALILKNLGGDAREGLAAVGVETVDAEGNIRSVIDVMKEVGEATKDMTQADRLAFFSANFDRAAKSAIIMADAGDSIDVLREKIENSEGAAAKMAEMMDDNLGGSFRKFLSAIEAVQISIGKSVEGPLRSFIDGAAEAASIVAKFIEENGYIVQVFGAIVVALAAAAAGFLGLALVINIVAGAVTALIGLWGVLTAVITFLASPIGLVVAALGLGVAAFLYFSGAGSAAARAVGGAFQSLKETVGPVLSALRDALNAGEWELAAQLLWSSIKTVFFESMAAILKELQDWVGQISHTMGEIARGWGLEMQRQGLFAKQEMQKNLVQVEKVRKEAAIDAMLADLPTVTAYGLDDLKTETDPLGDLAGAKAYGLDDLGDVGNQVAKTWDMAVGTTNSFAAGRIGQQARPMEKVENELQSVNDKLAKLIDQGEDQLEFGS</sequence>
<reference evidence="4 5" key="1">
    <citation type="submission" date="2018-02" db="EMBL/GenBank/DDBJ databases">
        <title>Comparative genomes isolates from brazilian mangrove.</title>
        <authorList>
            <person name="Araujo J.E."/>
            <person name="Taketani R.G."/>
            <person name="Silva M.C.P."/>
            <person name="Loureco M.V."/>
            <person name="Andreote F.D."/>
        </authorList>
    </citation>
    <scope>NUCLEOTIDE SEQUENCE [LARGE SCALE GENOMIC DNA]</scope>
    <source>
        <strain evidence="4 5">Hex-1 MGV</strain>
    </source>
</reference>
<feature type="transmembrane region" description="Helical" evidence="2">
    <location>
        <begin position="414"/>
        <end position="446"/>
    </location>
</feature>
<dbReference type="NCBIfam" id="TIGR01760">
    <property type="entry name" value="tape_meas_TP901"/>
    <property type="match status" value="1"/>
</dbReference>
<dbReference type="RefSeq" id="WP_105329155.1">
    <property type="nucleotide sequence ID" value="NZ_PUHY01000006.1"/>
</dbReference>
<feature type="domain" description="Phage tail tape measure protein" evidence="3">
    <location>
        <begin position="89"/>
        <end position="282"/>
    </location>
</feature>
<dbReference type="PANTHER" id="PTHR37813">
    <property type="entry name" value="FELS-2 PROPHAGE PROTEIN"/>
    <property type="match status" value="1"/>
</dbReference>
<dbReference type="OrthoDB" id="9780715at2"/>
<dbReference type="PANTHER" id="PTHR37813:SF1">
    <property type="entry name" value="FELS-2 PROPHAGE PROTEIN"/>
    <property type="match status" value="1"/>
</dbReference>
<dbReference type="Pfam" id="PF10145">
    <property type="entry name" value="PhageMin_Tail"/>
    <property type="match status" value="1"/>
</dbReference>
<name>A0A2S8FUK5_9BACT</name>
<accession>A0A2S8FUK5</accession>
<keyword evidence="2" id="KW-0472">Membrane</keyword>
<evidence type="ECO:0000256" key="1">
    <source>
        <dbReference type="ARBA" id="ARBA00022612"/>
    </source>
</evidence>
<feature type="transmembrane region" description="Helical" evidence="2">
    <location>
        <begin position="375"/>
        <end position="408"/>
    </location>
</feature>
<evidence type="ECO:0000313" key="4">
    <source>
        <dbReference type="EMBL" id="PQO35866.1"/>
    </source>
</evidence>
<dbReference type="AlphaFoldDB" id="A0A2S8FUK5"/>
<dbReference type="EMBL" id="PUHY01000006">
    <property type="protein sequence ID" value="PQO35866.1"/>
    <property type="molecule type" value="Genomic_DNA"/>
</dbReference>
<dbReference type="InterPro" id="IPR010090">
    <property type="entry name" value="Phage_tape_meas"/>
</dbReference>
<feature type="transmembrane region" description="Helical" evidence="2">
    <location>
        <begin position="46"/>
        <end position="65"/>
    </location>
</feature>
<proteinExistence type="predicted"/>
<organism evidence="4 5">
    <name type="scientific">Blastopirellula marina</name>
    <dbReference type="NCBI Taxonomy" id="124"/>
    <lineage>
        <taxon>Bacteria</taxon>
        <taxon>Pseudomonadati</taxon>
        <taxon>Planctomycetota</taxon>
        <taxon>Planctomycetia</taxon>
        <taxon>Pirellulales</taxon>
        <taxon>Pirellulaceae</taxon>
        <taxon>Blastopirellula</taxon>
    </lineage>
</organism>
<comment type="caution">
    <text evidence="4">The sequence shown here is derived from an EMBL/GenBank/DDBJ whole genome shotgun (WGS) entry which is preliminary data.</text>
</comment>
<gene>
    <name evidence="4" type="ORF">C5Y83_07980</name>
</gene>
<keyword evidence="2" id="KW-0812">Transmembrane</keyword>
<evidence type="ECO:0000259" key="3">
    <source>
        <dbReference type="Pfam" id="PF10145"/>
    </source>
</evidence>